<evidence type="ECO:0000313" key="5">
    <source>
        <dbReference type="EMBL" id="PZO79531.1"/>
    </source>
</evidence>
<dbReference type="PROSITE" id="PS50206">
    <property type="entry name" value="RHODANESE_3"/>
    <property type="match status" value="2"/>
</dbReference>
<dbReference type="GO" id="GO:0004792">
    <property type="term" value="F:thiosulfate-cyanide sulfurtransferase activity"/>
    <property type="evidence" value="ECO:0007669"/>
    <property type="project" value="InterPro"/>
</dbReference>
<dbReference type="PROSITE" id="PS00683">
    <property type="entry name" value="RHODANESE_2"/>
    <property type="match status" value="1"/>
</dbReference>
<dbReference type="EMBL" id="QFNF01000007">
    <property type="protein sequence ID" value="PZO79531.1"/>
    <property type="molecule type" value="Genomic_DNA"/>
</dbReference>
<dbReference type="PANTHER" id="PTHR11364">
    <property type="entry name" value="THIOSULFATE SULFERTANSFERASE"/>
    <property type="match status" value="1"/>
</dbReference>
<proteinExistence type="predicted"/>
<sequence length="276" mass="29399">MQPLVSTAWLADRLGTLGLIVLDATFVPVQPDPPRDEAAEFRDGHIPGARFLDLRALSTGQATSLPAADRLAERLGAIGIGDDAQIVLYDNSPHHSAARAWWLLRRFARGLPVAILDGGLAKWRAEGRAIEAGDGFSAPTRFGADPDLAPVRTKAMVLAGLDSDLQQLVDARSPARFDGSEADPRGLPSGHIPGSINLHYARFFRDDGTWRSPQKLAALFTGAGIDLDRPITATCGSGITAAIPAFALHLLGRDAALYDGSWTEWAADPQTPKVTA</sequence>
<gene>
    <name evidence="5" type="primary">sseA</name>
    <name evidence="5" type="ORF">DI632_04165</name>
</gene>
<dbReference type="InterPro" id="IPR001307">
    <property type="entry name" value="Thiosulphate_STrfase_CS"/>
</dbReference>
<protein>
    <recommendedName>
        <fullName evidence="3">Sulfurtransferase</fullName>
    </recommendedName>
</protein>
<dbReference type="PROSITE" id="PS00380">
    <property type="entry name" value="RHODANESE_1"/>
    <property type="match status" value="1"/>
</dbReference>
<dbReference type="CDD" id="cd01449">
    <property type="entry name" value="TST_Repeat_2"/>
    <property type="match status" value="1"/>
</dbReference>
<evidence type="ECO:0000256" key="1">
    <source>
        <dbReference type="ARBA" id="ARBA00022679"/>
    </source>
</evidence>
<dbReference type="InterPro" id="IPR036873">
    <property type="entry name" value="Rhodanese-like_dom_sf"/>
</dbReference>
<dbReference type="CDD" id="cd01448">
    <property type="entry name" value="TST_Repeat_1"/>
    <property type="match status" value="1"/>
</dbReference>
<keyword evidence="5" id="KW-0670">Pyruvate</keyword>
<comment type="caution">
    <text evidence="5">The sequence shown here is derived from an EMBL/GenBank/DDBJ whole genome shotgun (WGS) entry which is preliminary data.</text>
</comment>
<dbReference type="PANTHER" id="PTHR11364:SF27">
    <property type="entry name" value="SULFURTRANSFERASE"/>
    <property type="match status" value="1"/>
</dbReference>
<feature type="domain" description="Rhodanese" evidence="4">
    <location>
        <begin position="33"/>
        <end position="132"/>
    </location>
</feature>
<dbReference type="Proteomes" id="UP000248614">
    <property type="component" value="Unassembled WGS sequence"/>
</dbReference>
<feature type="domain" description="Rhodanese" evidence="4">
    <location>
        <begin position="167"/>
        <end position="274"/>
    </location>
</feature>
<evidence type="ECO:0000256" key="2">
    <source>
        <dbReference type="ARBA" id="ARBA00022737"/>
    </source>
</evidence>
<keyword evidence="2" id="KW-0677">Repeat</keyword>
<dbReference type="AlphaFoldDB" id="A0A2W5B9A7"/>
<reference evidence="5 6" key="1">
    <citation type="submission" date="2017-08" db="EMBL/GenBank/DDBJ databases">
        <title>Infants hospitalized years apart are colonized by the same room-sourced microbial strains.</title>
        <authorList>
            <person name="Brooks B."/>
            <person name="Olm M.R."/>
            <person name="Firek B.A."/>
            <person name="Baker R."/>
            <person name="Thomas B.C."/>
            <person name="Morowitz M.J."/>
            <person name="Banfield J.F."/>
        </authorList>
    </citation>
    <scope>NUCLEOTIDE SEQUENCE [LARGE SCALE GENOMIC DNA]</scope>
    <source>
        <strain evidence="5">S2_018_000_R3_110</strain>
    </source>
</reference>
<name>A0A2W5B9A7_9SPHN</name>
<organism evidence="5 6">
    <name type="scientific">Sphingomonas hengshuiensis</name>
    <dbReference type="NCBI Taxonomy" id="1609977"/>
    <lineage>
        <taxon>Bacteria</taxon>
        <taxon>Pseudomonadati</taxon>
        <taxon>Pseudomonadota</taxon>
        <taxon>Alphaproteobacteria</taxon>
        <taxon>Sphingomonadales</taxon>
        <taxon>Sphingomonadaceae</taxon>
        <taxon>Sphingomonas</taxon>
    </lineage>
</organism>
<dbReference type="InterPro" id="IPR045078">
    <property type="entry name" value="TST/MPST-like"/>
</dbReference>
<dbReference type="InterPro" id="IPR001763">
    <property type="entry name" value="Rhodanese-like_dom"/>
</dbReference>
<evidence type="ECO:0000256" key="3">
    <source>
        <dbReference type="RuleBase" id="RU000507"/>
    </source>
</evidence>
<dbReference type="SMART" id="SM00450">
    <property type="entry name" value="RHOD"/>
    <property type="match status" value="2"/>
</dbReference>
<keyword evidence="1 3" id="KW-0808">Transferase</keyword>
<evidence type="ECO:0000259" key="4">
    <source>
        <dbReference type="PROSITE" id="PS50206"/>
    </source>
</evidence>
<dbReference type="Pfam" id="PF00581">
    <property type="entry name" value="Rhodanese"/>
    <property type="match status" value="2"/>
</dbReference>
<dbReference type="SUPFAM" id="SSF52821">
    <property type="entry name" value="Rhodanese/Cell cycle control phosphatase"/>
    <property type="match status" value="2"/>
</dbReference>
<accession>A0A2W5B9A7</accession>
<dbReference type="Gene3D" id="3.40.250.10">
    <property type="entry name" value="Rhodanese-like domain"/>
    <property type="match status" value="2"/>
</dbReference>
<evidence type="ECO:0000313" key="6">
    <source>
        <dbReference type="Proteomes" id="UP000248614"/>
    </source>
</evidence>